<keyword evidence="3" id="KW-1185">Reference proteome</keyword>
<dbReference type="Proteomes" id="UP000077266">
    <property type="component" value="Unassembled WGS sequence"/>
</dbReference>
<feature type="compositionally biased region" description="Acidic residues" evidence="1">
    <location>
        <begin position="109"/>
        <end position="151"/>
    </location>
</feature>
<protein>
    <submittedName>
        <fullName evidence="2">Uncharacterized protein</fullName>
    </submittedName>
</protein>
<proteinExistence type="predicted"/>
<dbReference type="FunCoup" id="A0A165EPC9">
    <property type="interactions" value="9"/>
</dbReference>
<dbReference type="AlphaFoldDB" id="A0A165EPC9"/>
<dbReference type="OrthoDB" id="3267661at2759"/>
<feature type="compositionally biased region" description="Pro residues" evidence="1">
    <location>
        <begin position="19"/>
        <end position="30"/>
    </location>
</feature>
<accession>A0A165EPC9</accession>
<evidence type="ECO:0000256" key="1">
    <source>
        <dbReference type="SAM" id="MobiDB-lite"/>
    </source>
</evidence>
<gene>
    <name evidence="2" type="ORF">EXIGLDRAFT_773715</name>
</gene>
<dbReference type="EMBL" id="KV426127">
    <property type="protein sequence ID" value="KZV87403.1"/>
    <property type="molecule type" value="Genomic_DNA"/>
</dbReference>
<organism evidence="2 3">
    <name type="scientific">Exidia glandulosa HHB12029</name>
    <dbReference type="NCBI Taxonomy" id="1314781"/>
    <lineage>
        <taxon>Eukaryota</taxon>
        <taxon>Fungi</taxon>
        <taxon>Dikarya</taxon>
        <taxon>Basidiomycota</taxon>
        <taxon>Agaricomycotina</taxon>
        <taxon>Agaricomycetes</taxon>
        <taxon>Auriculariales</taxon>
        <taxon>Exidiaceae</taxon>
        <taxon>Exidia</taxon>
    </lineage>
</organism>
<dbReference type="STRING" id="1314781.A0A165EPC9"/>
<evidence type="ECO:0000313" key="3">
    <source>
        <dbReference type="Proteomes" id="UP000077266"/>
    </source>
</evidence>
<reference evidence="2 3" key="1">
    <citation type="journal article" date="2016" name="Mol. Biol. Evol.">
        <title>Comparative Genomics of Early-Diverging Mushroom-Forming Fungi Provides Insights into the Origins of Lignocellulose Decay Capabilities.</title>
        <authorList>
            <person name="Nagy L.G."/>
            <person name="Riley R."/>
            <person name="Tritt A."/>
            <person name="Adam C."/>
            <person name="Daum C."/>
            <person name="Floudas D."/>
            <person name="Sun H."/>
            <person name="Yadav J.S."/>
            <person name="Pangilinan J."/>
            <person name="Larsson K.H."/>
            <person name="Matsuura K."/>
            <person name="Barry K."/>
            <person name="Labutti K."/>
            <person name="Kuo R."/>
            <person name="Ohm R.A."/>
            <person name="Bhattacharya S.S."/>
            <person name="Shirouzu T."/>
            <person name="Yoshinaga Y."/>
            <person name="Martin F.M."/>
            <person name="Grigoriev I.V."/>
            <person name="Hibbett D.S."/>
        </authorList>
    </citation>
    <scope>NUCLEOTIDE SEQUENCE [LARGE SCALE GENOMIC DNA]</scope>
    <source>
        <strain evidence="2 3">HHB12029</strain>
    </source>
</reference>
<evidence type="ECO:0000313" key="2">
    <source>
        <dbReference type="EMBL" id="KZV87403.1"/>
    </source>
</evidence>
<feature type="compositionally biased region" description="Polar residues" evidence="1">
    <location>
        <begin position="158"/>
        <end position="170"/>
    </location>
</feature>
<feature type="region of interest" description="Disordered" evidence="1">
    <location>
        <begin position="1"/>
        <end position="170"/>
    </location>
</feature>
<dbReference type="InParanoid" id="A0A165EPC9"/>
<name>A0A165EPC9_EXIGL</name>
<feature type="compositionally biased region" description="Basic and acidic residues" evidence="1">
    <location>
        <begin position="43"/>
        <end position="52"/>
    </location>
</feature>
<feature type="compositionally biased region" description="Acidic residues" evidence="1">
    <location>
        <begin position="53"/>
        <end position="63"/>
    </location>
</feature>
<sequence length="170" mass="18856">MSVASPTLIPQRPKFPLLLPRPPQPHPVPLAPRSQRRRVRLSSRRDINRELEQLSEEENEIEEQFTNVRTRGFSFIIPIGKQMTLQEEKNDAPTESSDAGSDGSGDGSNGDDGENMESGVEQDLDASVEDMDAEQSEDVEEEEEEEGDESGPQDGDYSMNSQPTPTSSPR</sequence>